<gene>
    <name evidence="10" type="ORF">PBRASI_LOCUS8891</name>
</gene>
<name>A0A9N9D1P6_9GLOM</name>
<dbReference type="InterPro" id="IPR018800">
    <property type="entry name" value="PRCC"/>
</dbReference>
<dbReference type="Proteomes" id="UP000789739">
    <property type="component" value="Unassembled WGS sequence"/>
</dbReference>
<keyword evidence="6" id="KW-0906">Nuclear pore complex</keyword>
<evidence type="ECO:0000256" key="5">
    <source>
        <dbReference type="ARBA" id="ARBA00023010"/>
    </source>
</evidence>
<reference evidence="10" key="1">
    <citation type="submission" date="2021-06" db="EMBL/GenBank/DDBJ databases">
        <authorList>
            <person name="Kallberg Y."/>
            <person name="Tangrot J."/>
            <person name="Rosling A."/>
        </authorList>
    </citation>
    <scope>NUCLEOTIDE SEQUENCE</scope>
    <source>
        <strain evidence="10">BR232B</strain>
    </source>
</reference>
<dbReference type="SUPFAM" id="SSF50978">
    <property type="entry name" value="WD40 repeat-like"/>
    <property type="match status" value="1"/>
</dbReference>
<keyword evidence="5" id="KW-0811">Translocation</keyword>
<dbReference type="GO" id="GO:0000056">
    <property type="term" value="P:ribosomal small subunit export from nucleus"/>
    <property type="evidence" value="ECO:0007669"/>
    <property type="project" value="InterPro"/>
</dbReference>
<comment type="caution">
    <text evidence="10">The sequence shown here is derived from an EMBL/GenBank/DDBJ whole genome shotgun (WGS) entry which is preliminary data.</text>
</comment>
<organism evidence="10 11">
    <name type="scientific">Paraglomus brasilianum</name>
    <dbReference type="NCBI Taxonomy" id="144538"/>
    <lineage>
        <taxon>Eukaryota</taxon>
        <taxon>Fungi</taxon>
        <taxon>Fungi incertae sedis</taxon>
        <taxon>Mucoromycota</taxon>
        <taxon>Glomeromycotina</taxon>
        <taxon>Glomeromycetes</taxon>
        <taxon>Paraglomerales</taxon>
        <taxon>Paraglomeraceae</taxon>
        <taxon>Paraglomus</taxon>
    </lineage>
</organism>
<dbReference type="GO" id="GO:0005643">
    <property type="term" value="C:nuclear pore"/>
    <property type="evidence" value="ECO:0007669"/>
    <property type="project" value="UniProtKB-SubCell"/>
</dbReference>
<evidence type="ECO:0000256" key="8">
    <source>
        <dbReference type="SAM" id="Coils"/>
    </source>
</evidence>
<keyword evidence="2" id="KW-0813">Transport</keyword>
<evidence type="ECO:0000313" key="11">
    <source>
        <dbReference type="Proteomes" id="UP000789739"/>
    </source>
</evidence>
<feature type="coiled-coil region" evidence="8">
    <location>
        <begin position="734"/>
        <end position="768"/>
    </location>
</feature>
<dbReference type="InterPro" id="IPR019321">
    <property type="entry name" value="Nucleoporin_Nup88"/>
</dbReference>
<sequence>MSPDPLDQSTEWLELLNEHPIFSDGIANENIEFVDGKQSCLAFSNNELYVAIRSKIRILNLLDLMSVLVRFDHDDDIADTLDRLNQVDYMELHIPEIGFQIQSIVLDSYHKARMIAVAGESELVVVTLPEYTEEEDDDCRAYNVGTLHEPGEGIKIVKVAWHPLSECGSHLVVLTEDGVLKMYDVFEDLKQPEQIIYFSSKARPPSRYASFDSKSEDAVSFCFGEGKDDWGPFVIYVVMKEGDIRAVCPFLPNRRQAESSYNLDKKAYSTLYELYRQQAEWICSVMNQIEDDENERVVINAPTLPEHIEIQGPFEIKPKPIASTHPYSATDIIYMDSDPVGVIIIAYDNGFVNAHIQFERIEGAWQLSKLPPYCPGLTLYERIDLDFTPNHQSNTPLIKHSPSLVRDALCPDRFFVYHGEGLHAISVQPWMRELKRMYDNGIEAGDISVLQADIHSDVIWVATTQDNAIHASASHVSGSGRIFFQNQGLPEPDPLVGLCLIHGAPLCYAVIMLTKSRTVACQELALPTAINAISAVQLRPFIQSEKPVVSPSPAIEALSQFFNSQGLPRRPQIIQSRNVPDLSPEMTISVIQLAKYLNRYAETIITGLDDLDNRTKAQAAQLFQLSDVIEDAVLFEAEARERLLALRERQRTIEIRAMTLLQKLLHEQEPASDEQQQVYLESLERLTLEIDDENGGGLRARISELEEIHGSLREDYHLLKPQNKASLKLSGSQLAKVREALSKETEMIEETKQKIDLIQDKLEQLRLSIKLCTSNTLTSQTLLIMSLVADYHSDSSADEDSPSPPPTSKSHSCSLLNVLPPPKSSSKETISSKPQPPKSNAYTNPSQASSKGKLDGPVKIFVDLPKISEGNESEEERETKRVKVGSGLLDLLPAPKKTVSSTGTVNSNTYYKQYQLSTKQYVSDDHSAYNEHSAYDEYNNDAYDAYYHDHSISNEQHEEQTEAKIDNDVLQQLGGRRGRAGPIQIKEISAADQLADAWKSQVADISRPATSTGSYSHLKPTKGQKRKHNIMYLAFQSKSMENDLKEQFATNRKTKRETQAKYGIGFKEVFTYPIMSWTLY</sequence>
<feature type="compositionally biased region" description="Polar residues" evidence="9">
    <location>
        <begin position="827"/>
        <end position="850"/>
    </location>
</feature>
<dbReference type="OrthoDB" id="341482at2759"/>
<dbReference type="EMBL" id="CAJVPI010001725">
    <property type="protein sequence ID" value="CAG8624392.1"/>
    <property type="molecule type" value="Genomic_DNA"/>
</dbReference>
<evidence type="ECO:0000313" key="10">
    <source>
        <dbReference type="EMBL" id="CAG8624392.1"/>
    </source>
</evidence>
<dbReference type="Pfam" id="PF10253">
    <property type="entry name" value="PRCC"/>
    <property type="match status" value="1"/>
</dbReference>
<dbReference type="AlphaFoldDB" id="A0A9N9D1P6"/>
<dbReference type="GO" id="GO:0006606">
    <property type="term" value="P:protein import into nucleus"/>
    <property type="evidence" value="ECO:0007669"/>
    <property type="project" value="TreeGrafter"/>
</dbReference>
<evidence type="ECO:0000256" key="1">
    <source>
        <dbReference type="ARBA" id="ARBA00004567"/>
    </source>
</evidence>
<evidence type="ECO:0000256" key="3">
    <source>
        <dbReference type="ARBA" id="ARBA00022816"/>
    </source>
</evidence>
<dbReference type="PANTHER" id="PTHR13257:SF0">
    <property type="entry name" value="NUCLEAR PORE COMPLEX PROTEIN NUP88"/>
    <property type="match status" value="1"/>
</dbReference>
<keyword evidence="3" id="KW-0509">mRNA transport</keyword>
<keyword evidence="11" id="KW-1185">Reference proteome</keyword>
<keyword evidence="4" id="KW-0653">Protein transport</keyword>
<proteinExistence type="predicted"/>
<evidence type="ECO:0000256" key="2">
    <source>
        <dbReference type="ARBA" id="ARBA00022448"/>
    </source>
</evidence>
<evidence type="ECO:0000256" key="6">
    <source>
        <dbReference type="ARBA" id="ARBA00023132"/>
    </source>
</evidence>
<evidence type="ECO:0000256" key="7">
    <source>
        <dbReference type="ARBA" id="ARBA00023242"/>
    </source>
</evidence>
<evidence type="ECO:0000256" key="9">
    <source>
        <dbReference type="SAM" id="MobiDB-lite"/>
    </source>
</evidence>
<protein>
    <submittedName>
        <fullName evidence="10">4102_t:CDS:1</fullName>
    </submittedName>
</protein>
<dbReference type="GO" id="GO:0006406">
    <property type="term" value="P:mRNA export from nucleus"/>
    <property type="evidence" value="ECO:0007669"/>
    <property type="project" value="TreeGrafter"/>
</dbReference>
<accession>A0A9N9D1P6</accession>
<evidence type="ECO:0000256" key="4">
    <source>
        <dbReference type="ARBA" id="ARBA00022927"/>
    </source>
</evidence>
<keyword evidence="8" id="KW-0175">Coiled coil</keyword>
<comment type="subcellular location">
    <subcellularLocation>
        <location evidence="1">Nucleus</location>
        <location evidence="1">Nuclear pore complex</location>
    </subcellularLocation>
</comment>
<dbReference type="GO" id="GO:0017056">
    <property type="term" value="F:structural constituent of nuclear pore"/>
    <property type="evidence" value="ECO:0007669"/>
    <property type="project" value="InterPro"/>
</dbReference>
<dbReference type="GO" id="GO:0000055">
    <property type="term" value="P:ribosomal large subunit export from nucleus"/>
    <property type="evidence" value="ECO:0007669"/>
    <property type="project" value="InterPro"/>
</dbReference>
<keyword evidence="7" id="KW-0539">Nucleus</keyword>
<dbReference type="PANTHER" id="PTHR13257">
    <property type="entry name" value="NUCLEOPORIN NUP84-RELATED"/>
    <property type="match status" value="1"/>
</dbReference>
<feature type="region of interest" description="Disordered" evidence="9">
    <location>
        <begin position="793"/>
        <end position="855"/>
    </location>
</feature>
<dbReference type="Pfam" id="PF10168">
    <property type="entry name" value="Nup88"/>
    <property type="match status" value="1"/>
</dbReference>
<dbReference type="InterPro" id="IPR037700">
    <property type="entry name" value="NUP88/NUP82"/>
</dbReference>
<dbReference type="InterPro" id="IPR036322">
    <property type="entry name" value="WD40_repeat_dom_sf"/>
</dbReference>